<dbReference type="Gene3D" id="3.40.50.1110">
    <property type="entry name" value="SGNH hydrolase"/>
    <property type="match status" value="1"/>
</dbReference>
<dbReference type="CDD" id="cd00229">
    <property type="entry name" value="SGNH_hydrolase"/>
    <property type="match status" value="1"/>
</dbReference>
<keyword evidence="2" id="KW-1185">Reference proteome</keyword>
<dbReference type="InterPro" id="IPR036514">
    <property type="entry name" value="SGNH_hydro_sf"/>
</dbReference>
<reference evidence="1" key="1">
    <citation type="submission" date="2019-08" db="EMBL/GenBank/DDBJ databases">
        <title>The improved chromosome-level genome for the pearl oyster Pinctada fucata martensii using PacBio sequencing and Hi-C.</title>
        <authorList>
            <person name="Zheng Z."/>
        </authorList>
    </citation>
    <scope>NUCLEOTIDE SEQUENCE</scope>
    <source>
        <strain evidence="1">ZZ-2019</strain>
        <tissue evidence="1">Adductor muscle</tissue>
    </source>
</reference>
<dbReference type="EMBL" id="VSWD01000008">
    <property type="protein sequence ID" value="KAK3096248.1"/>
    <property type="molecule type" value="Genomic_DNA"/>
</dbReference>
<evidence type="ECO:0000313" key="1">
    <source>
        <dbReference type="EMBL" id="KAK3096248.1"/>
    </source>
</evidence>
<dbReference type="AlphaFoldDB" id="A0AA88Y215"/>
<comment type="caution">
    <text evidence="1">The sequence shown here is derived from an EMBL/GenBank/DDBJ whole genome shotgun (WGS) entry which is preliminary data.</text>
</comment>
<name>A0AA88Y215_PINIB</name>
<proteinExistence type="predicted"/>
<evidence type="ECO:0000313" key="2">
    <source>
        <dbReference type="Proteomes" id="UP001186944"/>
    </source>
</evidence>
<sequence length="206" mass="23694">MVGSSIIKHAFVRARSAYGGANLKLDRFNASVWWQGQSGLVWKQLERKLLYLLKFEDAPQIILLHCGGNDIGKEKSIILRHRMVDTLLRLHKHFPNTMFVWSQILPRFKWRSFVPSKTLNKARVRLNRKMANLILSLGGAYIRYPELCEENMGFFADDKVHLSDLGNDMFLHHLQQGLQTFLMNNCNIYPSNVSGPRAAYTQDGGF</sequence>
<evidence type="ECO:0008006" key="3">
    <source>
        <dbReference type="Google" id="ProtNLM"/>
    </source>
</evidence>
<dbReference type="SUPFAM" id="SSF52266">
    <property type="entry name" value="SGNH hydrolase"/>
    <property type="match status" value="1"/>
</dbReference>
<gene>
    <name evidence="1" type="ORF">FSP39_024936</name>
</gene>
<protein>
    <recommendedName>
        <fullName evidence="3">SGNH hydrolase-type esterase domain-containing protein</fullName>
    </recommendedName>
</protein>
<accession>A0AA88Y215</accession>
<dbReference type="Proteomes" id="UP001186944">
    <property type="component" value="Unassembled WGS sequence"/>
</dbReference>
<organism evidence="1 2">
    <name type="scientific">Pinctada imbricata</name>
    <name type="common">Atlantic pearl-oyster</name>
    <name type="synonym">Pinctada martensii</name>
    <dbReference type="NCBI Taxonomy" id="66713"/>
    <lineage>
        <taxon>Eukaryota</taxon>
        <taxon>Metazoa</taxon>
        <taxon>Spiralia</taxon>
        <taxon>Lophotrochozoa</taxon>
        <taxon>Mollusca</taxon>
        <taxon>Bivalvia</taxon>
        <taxon>Autobranchia</taxon>
        <taxon>Pteriomorphia</taxon>
        <taxon>Pterioida</taxon>
        <taxon>Pterioidea</taxon>
        <taxon>Pteriidae</taxon>
        <taxon>Pinctada</taxon>
    </lineage>
</organism>